<gene>
    <name evidence="4" type="ORF">VPNG_09579</name>
</gene>
<evidence type="ECO:0000256" key="1">
    <source>
        <dbReference type="ARBA" id="ARBA00006484"/>
    </source>
</evidence>
<reference evidence="4 5" key="1">
    <citation type="submission" date="2015-09" db="EMBL/GenBank/DDBJ databases">
        <title>Host preference determinants of Valsa canker pathogens revealed by comparative genomics.</title>
        <authorList>
            <person name="Yin Z."/>
            <person name="Huang L."/>
        </authorList>
    </citation>
    <scope>NUCLEOTIDE SEQUENCE [LARGE SCALE GENOMIC DNA]</scope>
    <source>
        <strain evidence="4 5">SXYLt</strain>
    </source>
</reference>
<dbReference type="InParanoid" id="A0A423VN63"/>
<comment type="similarity">
    <text evidence="1">Belongs to the short-chain dehydrogenases/reductases (SDR) family.</text>
</comment>
<dbReference type="PRINTS" id="PR00081">
    <property type="entry name" value="GDHRDH"/>
</dbReference>
<evidence type="ECO:0000313" key="4">
    <source>
        <dbReference type="EMBL" id="ROV92433.1"/>
    </source>
</evidence>
<sequence length="287" mass="30463">MISAQPAHVASTSPKIIFVTGANQGLGLAIIQVAALRDPEPIYVLASRKRLAGEEAAEKLRELGVTAKIEVVELDVTNDEQIEAAVNLVKTKFGKLDDPSSHPDGAPDRGTAATVLINNAGISGPMRPPTSESLSETRARYNTILDTNLTSVAVLTRALTPALHRSPAPKVINVSSGLGSMSNALARKMGRAPAYGASKVGLNGLSVHLQVEENDRVEAGISVEEPRIKTFVVAPGLLRTSFTGFSEKAKDPKDGAEAIVRLALEEVEFEGGSFLEWADGKLKRVPW</sequence>
<dbReference type="SUPFAM" id="SSF51735">
    <property type="entry name" value="NAD(P)-binding Rossmann-fold domains"/>
    <property type="match status" value="1"/>
</dbReference>
<dbReference type="OrthoDB" id="1933717at2759"/>
<dbReference type="InterPro" id="IPR002347">
    <property type="entry name" value="SDR_fam"/>
</dbReference>
<dbReference type="AlphaFoldDB" id="A0A423VN63"/>
<dbReference type="PROSITE" id="PS00061">
    <property type="entry name" value="ADH_SHORT"/>
    <property type="match status" value="1"/>
</dbReference>
<evidence type="ECO:0008006" key="6">
    <source>
        <dbReference type="Google" id="ProtNLM"/>
    </source>
</evidence>
<keyword evidence="5" id="KW-1185">Reference proteome</keyword>
<comment type="caution">
    <text evidence="4">The sequence shown here is derived from an EMBL/GenBank/DDBJ whole genome shotgun (WGS) entry which is preliminary data.</text>
</comment>
<accession>A0A423VN63</accession>
<dbReference type="PANTHER" id="PTHR43490:SF99">
    <property type="entry name" value="SHORT-CHAIN DEHYDROGENASE_REDUCTASE"/>
    <property type="match status" value="1"/>
</dbReference>
<dbReference type="Pfam" id="PF00106">
    <property type="entry name" value="adh_short"/>
    <property type="match status" value="2"/>
</dbReference>
<dbReference type="InterPro" id="IPR020904">
    <property type="entry name" value="Sc_DH/Rdtase_CS"/>
</dbReference>
<dbReference type="Proteomes" id="UP000285146">
    <property type="component" value="Unassembled WGS sequence"/>
</dbReference>
<evidence type="ECO:0000256" key="3">
    <source>
        <dbReference type="ARBA" id="ARBA00023002"/>
    </source>
</evidence>
<evidence type="ECO:0000313" key="5">
    <source>
        <dbReference type="Proteomes" id="UP000285146"/>
    </source>
</evidence>
<keyword evidence="3" id="KW-0560">Oxidoreductase</keyword>
<dbReference type="PANTHER" id="PTHR43490">
    <property type="entry name" value="(+)-NEOMENTHOL DEHYDROGENASE"/>
    <property type="match status" value="1"/>
</dbReference>
<name>A0A423VN63_9PEZI</name>
<dbReference type="STRING" id="1230097.A0A423VN63"/>
<evidence type="ECO:0000256" key="2">
    <source>
        <dbReference type="ARBA" id="ARBA00022857"/>
    </source>
</evidence>
<dbReference type="EMBL" id="LKEB01000085">
    <property type="protein sequence ID" value="ROV92433.1"/>
    <property type="molecule type" value="Genomic_DNA"/>
</dbReference>
<dbReference type="GO" id="GO:0016491">
    <property type="term" value="F:oxidoreductase activity"/>
    <property type="evidence" value="ECO:0007669"/>
    <property type="project" value="UniProtKB-KW"/>
</dbReference>
<protein>
    <recommendedName>
        <fullName evidence="6">Ketoreductase (KR) domain-containing protein</fullName>
    </recommendedName>
</protein>
<organism evidence="4 5">
    <name type="scientific">Cytospora leucostoma</name>
    <dbReference type="NCBI Taxonomy" id="1230097"/>
    <lineage>
        <taxon>Eukaryota</taxon>
        <taxon>Fungi</taxon>
        <taxon>Dikarya</taxon>
        <taxon>Ascomycota</taxon>
        <taxon>Pezizomycotina</taxon>
        <taxon>Sordariomycetes</taxon>
        <taxon>Sordariomycetidae</taxon>
        <taxon>Diaporthales</taxon>
        <taxon>Cytosporaceae</taxon>
        <taxon>Cytospora</taxon>
    </lineage>
</organism>
<proteinExistence type="inferred from homology"/>
<dbReference type="Gene3D" id="3.40.50.720">
    <property type="entry name" value="NAD(P)-binding Rossmann-like Domain"/>
    <property type="match status" value="1"/>
</dbReference>
<dbReference type="InterPro" id="IPR036291">
    <property type="entry name" value="NAD(P)-bd_dom_sf"/>
</dbReference>
<dbReference type="GO" id="GO:0016020">
    <property type="term" value="C:membrane"/>
    <property type="evidence" value="ECO:0007669"/>
    <property type="project" value="TreeGrafter"/>
</dbReference>
<keyword evidence="2" id="KW-0521">NADP</keyword>